<dbReference type="EMBL" id="FWZX01000014">
    <property type="protein sequence ID" value="SMF40296.1"/>
    <property type="molecule type" value="Genomic_DNA"/>
</dbReference>
<evidence type="ECO:0000313" key="2">
    <source>
        <dbReference type="Proteomes" id="UP000192917"/>
    </source>
</evidence>
<reference evidence="1 2" key="1">
    <citation type="submission" date="2017-04" db="EMBL/GenBank/DDBJ databases">
        <authorList>
            <person name="Afonso C.L."/>
            <person name="Miller P.J."/>
            <person name="Scott M.A."/>
            <person name="Spackman E."/>
            <person name="Goraichik I."/>
            <person name="Dimitrov K.M."/>
            <person name="Suarez D.L."/>
            <person name="Swayne D.E."/>
        </authorList>
    </citation>
    <scope>NUCLEOTIDE SEQUENCE [LARGE SCALE GENOMIC DNA]</scope>
    <source>
        <strain evidence="1 2">USBA 355</strain>
    </source>
</reference>
<gene>
    <name evidence="1" type="ORF">SAMN05428998_1148</name>
</gene>
<dbReference type="RefSeq" id="WP_085123837.1">
    <property type="nucleotide sequence ID" value="NZ_FWZX01000014.1"/>
</dbReference>
<dbReference type="AlphaFoldDB" id="A0A1Y6C2A5"/>
<protein>
    <recommendedName>
        <fullName evidence="3">SpoIIAA-like</fullName>
    </recommendedName>
</protein>
<keyword evidence="2" id="KW-1185">Reference proteome</keyword>
<organism evidence="1 2">
    <name type="scientific">Tistlia consotensis USBA 355</name>
    <dbReference type="NCBI Taxonomy" id="560819"/>
    <lineage>
        <taxon>Bacteria</taxon>
        <taxon>Pseudomonadati</taxon>
        <taxon>Pseudomonadota</taxon>
        <taxon>Alphaproteobacteria</taxon>
        <taxon>Rhodospirillales</taxon>
        <taxon>Rhodovibrionaceae</taxon>
        <taxon>Tistlia</taxon>
    </lineage>
</organism>
<sequence>MPGFSMTMEIDANGVIVAVLDGMFSASAYIRLRREIFESRYGPADYDGRPIVADIRNCALPDRDWPDQFQEFAQFLRERRPSPFRIAIVIGDEKGAETAVTLFSEYQRLFFHAEVETRAFRDGDEAYAWALAGLRPPGEPEPAGSGRQDD</sequence>
<accession>A0A1Y6C2A5</accession>
<dbReference type="Proteomes" id="UP000192917">
    <property type="component" value="Unassembled WGS sequence"/>
</dbReference>
<evidence type="ECO:0008006" key="3">
    <source>
        <dbReference type="Google" id="ProtNLM"/>
    </source>
</evidence>
<proteinExistence type="predicted"/>
<evidence type="ECO:0000313" key="1">
    <source>
        <dbReference type="EMBL" id="SMF40296.1"/>
    </source>
</evidence>
<name>A0A1Y6C2A5_9PROT</name>